<keyword evidence="1" id="KW-0472">Membrane</keyword>
<name>A0A7K0BZ93_9ACTN</name>
<accession>A0A7K0BZ93</accession>
<protein>
    <submittedName>
        <fullName evidence="2">Uncharacterized protein</fullName>
    </submittedName>
</protein>
<proteinExistence type="predicted"/>
<gene>
    <name evidence="2" type="ORF">ACRB68_45870</name>
</gene>
<evidence type="ECO:0000313" key="2">
    <source>
        <dbReference type="EMBL" id="MQY06497.1"/>
    </source>
</evidence>
<keyword evidence="1" id="KW-1133">Transmembrane helix</keyword>
<dbReference type="RefSeq" id="WP_207709793.1">
    <property type="nucleotide sequence ID" value="NZ_WEGH01000003.1"/>
</dbReference>
<dbReference type="AlphaFoldDB" id="A0A7K0BZ93"/>
<feature type="transmembrane region" description="Helical" evidence="1">
    <location>
        <begin position="72"/>
        <end position="93"/>
    </location>
</feature>
<reference evidence="2 3" key="1">
    <citation type="submission" date="2019-10" db="EMBL/GenBank/DDBJ databases">
        <title>Actinomadura rubteroloni sp. nov. and Actinomadura macrotermitis sp. nov., isolated from the gut of fungus growing-termite Macrotermes natalensis.</title>
        <authorList>
            <person name="Benndorf R."/>
            <person name="Martin K."/>
            <person name="Kuefner M."/>
            <person name="De Beer W."/>
            <person name="Kaster A.-K."/>
            <person name="Vollmers J."/>
            <person name="Poulsen M."/>
            <person name="Beemelmanns C."/>
        </authorList>
    </citation>
    <scope>NUCLEOTIDE SEQUENCE [LARGE SCALE GENOMIC DNA]</scope>
    <source>
        <strain evidence="2 3">RB68</strain>
    </source>
</reference>
<evidence type="ECO:0000313" key="3">
    <source>
        <dbReference type="Proteomes" id="UP000487268"/>
    </source>
</evidence>
<comment type="caution">
    <text evidence="2">The sequence shown here is derived from an EMBL/GenBank/DDBJ whole genome shotgun (WGS) entry which is preliminary data.</text>
</comment>
<sequence>MRSEEAASHDDPHDGPEHGAAADLRAALRRAEASIEIPPGLARRVCGGTHRAPGRLAGRLAGRVPRWDAGRLVIAGATAVAVLAGVFVGGFLAGRPHGRPHALGAGAPPVTLAVYNAERPCRPLRTIECGIAVMATPRKTGAPIARVWHGDPVRADCVAVGDPVTDEAGIASARWYHVTLPGPGTAGWLPGVRTRNTTEIAPCADDH</sequence>
<evidence type="ECO:0000256" key="1">
    <source>
        <dbReference type="SAM" id="Phobius"/>
    </source>
</evidence>
<dbReference type="Proteomes" id="UP000487268">
    <property type="component" value="Unassembled WGS sequence"/>
</dbReference>
<keyword evidence="3" id="KW-1185">Reference proteome</keyword>
<dbReference type="EMBL" id="WEGH01000003">
    <property type="protein sequence ID" value="MQY06497.1"/>
    <property type="molecule type" value="Genomic_DNA"/>
</dbReference>
<keyword evidence="1" id="KW-0812">Transmembrane</keyword>
<organism evidence="2 3">
    <name type="scientific">Actinomadura macrotermitis</name>
    <dbReference type="NCBI Taxonomy" id="2585200"/>
    <lineage>
        <taxon>Bacteria</taxon>
        <taxon>Bacillati</taxon>
        <taxon>Actinomycetota</taxon>
        <taxon>Actinomycetes</taxon>
        <taxon>Streptosporangiales</taxon>
        <taxon>Thermomonosporaceae</taxon>
        <taxon>Actinomadura</taxon>
    </lineage>
</organism>